<dbReference type="AlphaFoldDB" id="A0A501WY74"/>
<name>A0A501WY74_9RHOB</name>
<protein>
    <submittedName>
        <fullName evidence="1">Uncharacterized protein</fullName>
    </submittedName>
</protein>
<gene>
    <name evidence="1" type="ORF">FJM51_04130</name>
</gene>
<dbReference type="EMBL" id="VFRP01000002">
    <property type="protein sequence ID" value="TPE53215.1"/>
    <property type="molecule type" value="Genomic_DNA"/>
</dbReference>
<sequence length="132" mass="13906">MIKNITRREIIKAAPALTAIPAVAMASGTPEDQTFALIEAHRVALETHNEACAACDSVALGRAATAEEWAAEEEANDDEIEAATALAEYAPTSIAASRAKAEYITAQISRGSFDNQDTVAALMRASAQMVRA</sequence>
<reference evidence="1 2" key="1">
    <citation type="submission" date="2019-06" db="EMBL/GenBank/DDBJ databases">
        <title>A novel bacterium of genus Amaricoccus, isolated from marine sediment.</title>
        <authorList>
            <person name="Huang H."/>
            <person name="Mo K."/>
            <person name="Hu Y."/>
        </authorList>
    </citation>
    <scope>NUCLEOTIDE SEQUENCE [LARGE SCALE GENOMIC DNA]</scope>
    <source>
        <strain evidence="1 2">HB172011</strain>
    </source>
</reference>
<dbReference type="InterPro" id="IPR006311">
    <property type="entry name" value="TAT_signal"/>
</dbReference>
<evidence type="ECO:0000313" key="1">
    <source>
        <dbReference type="EMBL" id="TPE53215.1"/>
    </source>
</evidence>
<dbReference type="PROSITE" id="PS51318">
    <property type="entry name" value="TAT"/>
    <property type="match status" value="1"/>
</dbReference>
<keyword evidence="2" id="KW-1185">Reference proteome</keyword>
<dbReference type="RefSeq" id="WP_140452837.1">
    <property type="nucleotide sequence ID" value="NZ_VFRP01000002.1"/>
</dbReference>
<accession>A0A501WY74</accession>
<organism evidence="1 2">
    <name type="scientific">Amaricoccus solimangrovi</name>
    <dbReference type="NCBI Taxonomy" id="2589815"/>
    <lineage>
        <taxon>Bacteria</taxon>
        <taxon>Pseudomonadati</taxon>
        <taxon>Pseudomonadota</taxon>
        <taxon>Alphaproteobacteria</taxon>
        <taxon>Rhodobacterales</taxon>
        <taxon>Paracoccaceae</taxon>
        <taxon>Amaricoccus</taxon>
    </lineage>
</organism>
<proteinExistence type="predicted"/>
<evidence type="ECO:0000313" key="2">
    <source>
        <dbReference type="Proteomes" id="UP000319255"/>
    </source>
</evidence>
<dbReference type="Proteomes" id="UP000319255">
    <property type="component" value="Unassembled WGS sequence"/>
</dbReference>
<comment type="caution">
    <text evidence="1">The sequence shown here is derived from an EMBL/GenBank/DDBJ whole genome shotgun (WGS) entry which is preliminary data.</text>
</comment>